<dbReference type="InterPro" id="IPR036291">
    <property type="entry name" value="NAD(P)-bd_dom_sf"/>
</dbReference>
<dbReference type="InterPro" id="IPR006115">
    <property type="entry name" value="6PGDH_NADP-bd"/>
</dbReference>
<evidence type="ECO:0000313" key="5">
    <source>
        <dbReference type="EMBL" id="RCG28441.1"/>
    </source>
</evidence>
<evidence type="ECO:0000259" key="3">
    <source>
        <dbReference type="Pfam" id="PF03446"/>
    </source>
</evidence>
<comment type="caution">
    <text evidence="5">The sequence shown here is derived from an EMBL/GenBank/DDBJ whole genome shotgun (WGS) entry which is preliminary data.</text>
</comment>
<dbReference type="EMBL" id="QOIN01000025">
    <property type="protein sequence ID" value="RCG28441.1"/>
    <property type="molecule type" value="Genomic_DNA"/>
</dbReference>
<dbReference type="Proteomes" id="UP000252914">
    <property type="component" value="Unassembled WGS sequence"/>
</dbReference>
<evidence type="ECO:0000256" key="2">
    <source>
        <dbReference type="ARBA" id="ARBA00023002"/>
    </source>
</evidence>
<sequence>MSATVTVLGLGPMGTTLAHAFLDRGHRTTVWNRTPGRAEALTAKGATEACTAAEAVAASPLTVLCLAGHDAVRAVLDRAAEAAGGRTLVNLTSGSPMDARETAAWADRHGSAYLDGVLMTTTSGLGRPEALQLYAGSHATFDTVRHPLSALGTPLHLGTEPALPSVYDTALLSMLWGALTGWLHGAALIGADGPGGNVAATAFTDVAGQWLPTVHAFLRTYAGQVDSGSYPGGDFTLRLHQRTLGILQHADALRGVTSGLPELVGRLTDRAIAEGHGEDSFARLIEFLRESGAA</sequence>
<evidence type="ECO:0000313" key="6">
    <source>
        <dbReference type="Proteomes" id="UP000252914"/>
    </source>
</evidence>
<protein>
    <submittedName>
        <fullName evidence="5">NAD(P)-dependent oxidoreductase</fullName>
    </submittedName>
</protein>
<keyword evidence="6" id="KW-1185">Reference proteome</keyword>
<evidence type="ECO:0000256" key="1">
    <source>
        <dbReference type="ARBA" id="ARBA00009080"/>
    </source>
</evidence>
<evidence type="ECO:0000259" key="4">
    <source>
        <dbReference type="Pfam" id="PF21761"/>
    </source>
</evidence>
<comment type="similarity">
    <text evidence="1">Belongs to the HIBADH-related family.</text>
</comment>
<dbReference type="PIRSF" id="PIRSF000103">
    <property type="entry name" value="HIBADH"/>
    <property type="match status" value="1"/>
</dbReference>
<dbReference type="InterPro" id="IPR048666">
    <property type="entry name" value="RedAm-like_C"/>
</dbReference>
<dbReference type="PANTHER" id="PTHR43580">
    <property type="entry name" value="OXIDOREDUCTASE GLYR1-RELATED"/>
    <property type="match status" value="1"/>
</dbReference>
<accession>A0A367FDT1</accession>
<reference evidence="5 6" key="1">
    <citation type="submission" date="2018-06" db="EMBL/GenBank/DDBJ databases">
        <title>Streptomyces reniochalinae sp. nov. and Streptomyces diacarnus sp. nov. from marine sponges.</title>
        <authorList>
            <person name="Li L."/>
        </authorList>
    </citation>
    <scope>NUCLEOTIDE SEQUENCE [LARGE SCALE GENOMIC DNA]</scope>
    <source>
        <strain evidence="5 6">LHW51701</strain>
    </source>
</reference>
<dbReference type="GO" id="GO:0016491">
    <property type="term" value="F:oxidoreductase activity"/>
    <property type="evidence" value="ECO:0007669"/>
    <property type="project" value="UniProtKB-KW"/>
</dbReference>
<dbReference type="Pfam" id="PF21761">
    <property type="entry name" value="RedAm-like_C"/>
    <property type="match status" value="1"/>
</dbReference>
<dbReference type="Pfam" id="PF03446">
    <property type="entry name" value="NAD_binding_2"/>
    <property type="match status" value="1"/>
</dbReference>
<dbReference type="GO" id="GO:0050661">
    <property type="term" value="F:NADP binding"/>
    <property type="evidence" value="ECO:0007669"/>
    <property type="project" value="InterPro"/>
</dbReference>
<proteinExistence type="inferred from homology"/>
<dbReference type="InterPro" id="IPR013328">
    <property type="entry name" value="6PGD_dom2"/>
</dbReference>
<keyword evidence="2" id="KW-0560">Oxidoreductase</keyword>
<dbReference type="Gene3D" id="1.10.1040.10">
    <property type="entry name" value="N-(1-d-carboxylethyl)-l-norvaline Dehydrogenase, domain 2"/>
    <property type="match status" value="1"/>
</dbReference>
<dbReference type="PANTHER" id="PTHR43580:SF2">
    <property type="entry name" value="CYTOKINE-LIKE NUCLEAR FACTOR N-PAC"/>
    <property type="match status" value="1"/>
</dbReference>
<dbReference type="RefSeq" id="WP_114020073.1">
    <property type="nucleotide sequence ID" value="NZ_QOIN01000025.1"/>
</dbReference>
<feature type="domain" description="NADPH-dependent reductive aminase-like C-terminal" evidence="4">
    <location>
        <begin position="160"/>
        <end position="289"/>
    </location>
</feature>
<feature type="domain" description="6-phosphogluconate dehydrogenase NADP-binding" evidence="3">
    <location>
        <begin position="5"/>
        <end position="153"/>
    </location>
</feature>
<dbReference type="AlphaFoldDB" id="A0A367FDT1"/>
<dbReference type="SUPFAM" id="SSF51735">
    <property type="entry name" value="NAD(P)-binding Rossmann-fold domains"/>
    <property type="match status" value="1"/>
</dbReference>
<organism evidence="5 6">
    <name type="scientific">Streptomyces diacarni</name>
    <dbReference type="NCBI Taxonomy" id="2800381"/>
    <lineage>
        <taxon>Bacteria</taxon>
        <taxon>Bacillati</taxon>
        <taxon>Actinomycetota</taxon>
        <taxon>Actinomycetes</taxon>
        <taxon>Kitasatosporales</taxon>
        <taxon>Streptomycetaceae</taxon>
        <taxon>Streptomyces</taxon>
    </lineage>
</organism>
<gene>
    <name evidence="5" type="ORF">DTL70_01965</name>
</gene>
<name>A0A367FDT1_9ACTN</name>
<dbReference type="InterPro" id="IPR015815">
    <property type="entry name" value="HIBADH-related"/>
</dbReference>
<dbReference type="InterPro" id="IPR051265">
    <property type="entry name" value="HIBADH-related_NP60_sf"/>
</dbReference>
<dbReference type="Gene3D" id="3.40.50.720">
    <property type="entry name" value="NAD(P)-binding Rossmann-like Domain"/>
    <property type="match status" value="1"/>
</dbReference>